<evidence type="ECO:0000256" key="1">
    <source>
        <dbReference type="ARBA" id="ARBA00004196"/>
    </source>
</evidence>
<evidence type="ECO:0000313" key="5">
    <source>
        <dbReference type="EMBL" id="TKC12712.1"/>
    </source>
</evidence>
<dbReference type="PROSITE" id="PS51352">
    <property type="entry name" value="THIOREDOXIN_2"/>
    <property type="match status" value="1"/>
</dbReference>
<evidence type="ECO:0000313" key="6">
    <source>
        <dbReference type="Proteomes" id="UP000309488"/>
    </source>
</evidence>
<dbReference type="InterPro" id="IPR050553">
    <property type="entry name" value="Thioredoxin_ResA/DsbE_sf"/>
</dbReference>
<dbReference type="InterPro" id="IPR017937">
    <property type="entry name" value="Thioredoxin_CS"/>
</dbReference>
<feature type="domain" description="Thioredoxin" evidence="4">
    <location>
        <begin position="50"/>
        <end position="190"/>
    </location>
</feature>
<dbReference type="Gene3D" id="3.40.30.10">
    <property type="entry name" value="Glutaredoxin"/>
    <property type="match status" value="1"/>
</dbReference>
<dbReference type="OrthoDB" id="9815205at2"/>
<dbReference type="GO" id="GO:0016491">
    <property type="term" value="F:oxidoreductase activity"/>
    <property type="evidence" value="ECO:0007669"/>
    <property type="project" value="InterPro"/>
</dbReference>
<keyword evidence="3" id="KW-0676">Redox-active center</keyword>
<dbReference type="CDD" id="cd02966">
    <property type="entry name" value="TlpA_like_family"/>
    <property type="match status" value="1"/>
</dbReference>
<evidence type="ECO:0000256" key="3">
    <source>
        <dbReference type="ARBA" id="ARBA00023284"/>
    </source>
</evidence>
<dbReference type="PANTHER" id="PTHR42852">
    <property type="entry name" value="THIOL:DISULFIDE INTERCHANGE PROTEIN DSBE"/>
    <property type="match status" value="1"/>
</dbReference>
<name>A0A4V5P2G8_9SPHI</name>
<dbReference type="Pfam" id="PF08534">
    <property type="entry name" value="Redoxin"/>
    <property type="match status" value="1"/>
</dbReference>
<comment type="subcellular location">
    <subcellularLocation>
        <location evidence="1">Cell envelope</location>
    </subcellularLocation>
</comment>
<dbReference type="Proteomes" id="UP000309488">
    <property type="component" value="Unassembled WGS sequence"/>
</dbReference>
<dbReference type="GO" id="GO:0030313">
    <property type="term" value="C:cell envelope"/>
    <property type="evidence" value="ECO:0007669"/>
    <property type="project" value="UniProtKB-SubCell"/>
</dbReference>
<dbReference type="InterPro" id="IPR036249">
    <property type="entry name" value="Thioredoxin-like_sf"/>
</dbReference>
<gene>
    <name evidence="5" type="ORF">FA048_03580</name>
</gene>
<reference evidence="5 6" key="1">
    <citation type="submission" date="2019-04" db="EMBL/GenBank/DDBJ databases">
        <title>Pedobacter sp. RP-3-22 sp. nov., isolated from Arctic soil.</title>
        <authorList>
            <person name="Dahal R.H."/>
            <person name="Kim D.-U."/>
        </authorList>
    </citation>
    <scope>NUCLEOTIDE SEQUENCE [LARGE SCALE GENOMIC DNA]</scope>
    <source>
        <strain evidence="5 6">RP-3-22</strain>
    </source>
</reference>
<organism evidence="5 6">
    <name type="scientific">Pedobacter polaris</name>
    <dbReference type="NCBI Taxonomy" id="2571273"/>
    <lineage>
        <taxon>Bacteria</taxon>
        <taxon>Pseudomonadati</taxon>
        <taxon>Bacteroidota</taxon>
        <taxon>Sphingobacteriia</taxon>
        <taxon>Sphingobacteriales</taxon>
        <taxon>Sphingobacteriaceae</taxon>
        <taxon>Pedobacter</taxon>
    </lineage>
</organism>
<dbReference type="GO" id="GO:0017004">
    <property type="term" value="P:cytochrome complex assembly"/>
    <property type="evidence" value="ECO:0007669"/>
    <property type="project" value="UniProtKB-KW"/>
</dbReference>
<dbReference type="RefSeq" id="WP_136838836.1">
    <property type="nucleotide sequence ID" value="NZ_SWBR01000001.1"/>
</dbReference>
<dbReference type="EMBL" id="SWBR01000001">
    <property type="protein sequence ID" value="TKC12712.1"/>
    <property type="molecule type" value="Genomic_DNA"/>
</dbReference>
<accession>A0A4V5P2G8</accession>
<dbReference type="InterPro" id="IPR013740">
    <property type="entry name" value="Redoxin"/>
</dbReference>
<protein>
    <submittedName>
        <fullName evidence="5">TlpA family protein disulfide reductase</fullName>
    </submittedName>
</protein>
<sequence length="193" mass="21595">MKGNWTKHIKTVILVTIVLVILFVPAAKATLIQGLMEIGLFKPSIEDKKSELDADLSTIKFKDATGKVISLADLKGKVVFLNFWATWCPPCLAEMPSINMFYEQFKNDKDIVFLMIDADGDFPKAQAYMDRKNYKLPVYTFGSDIPKTLFKGSLPTTVVLDKQGRVSLNGEGAANYASSQFITFIKQLKDLKD</sequence>
<comment type="caution">
    <text evidence="5">The sequence shown here is derived from an EMBL/GenBank/DDBJ whole genome shotgun (WGS) entry which is preliminary data.</text>
</comment>
<keyword evidence="6" id="KW-1185">Reference proteome</keyword>
<dbReference type="SUPFAM" id="SSF52833">
    <property type="entry name" value="Thioredoxin-like"/>
    <property type="match status" value="1"/>
</dbReference>
<dbReference type="PROSITE" id="PS00194">
    <property type="entry name" value="THIOREDOXIN_1"/>
    <property type="match status" value="1"/>
</dbReference>
<dbReference type="PANTHER" id="PTHR42852:SF17">
    <property type="entry name" value="THIOREDOXIN-LIKE PROTEIN HI_1115"/>
    <property type="match status" value="1"/>
</dbReference>
<evidence type="ECO:0000256" key="2">
    <source>
        <dbReference type="ARBA" id="ARBA00022748"/>
    </source>
</evidence>
<dbReference type="InterPro" id="IPR013766">
    <property type="entry name" value="Thioredoxin_domain"/>
</dbReference>
<proteinExistence type="predicted"/>
<dbReference type="AlphaFoldDB" id="A0A4V5P2G8"/>
<keyword evidence="2" id="KW-0201">Cytochrome c-type biogenesis</keyword>
<evidence type="ECO:0000259" key="4">
    <source>
        <dbReference type="PROSITE" id="PS51352"/>
    </source>
</evidence>